<dbReference type="GO" id="GO:0005524">
    <property type="term" value="F:ATP binding"/>
    <property type="evidence" value="ECO:0007669"/>
    <property type="project" value="UniProtKB-KW"/>
</dbReference>
<feature type="binding site" evidence="7">
    <location>
        <position position="145"/>
    </location>
    <ligand>
        <name>ATP</name>
        <dbReference type="ChEBI" id="CHEBI:30616"/>
    </ligand>
</feature>
<evidence type="ECO:0000256" key="9">
    <source>
        <dbReference type="SAM" id="Phobius"/>
    </source>
</evidence>
<evidence type="ECO:0000256" key="2">
    <source>
        <dbReference type="ARBA" id="ARBA00006557"/>
    </source>
</evidence>
<keyword evidence="8" id="KW-0464">Manganese</keyword>
<accession>A0A9N9TT61</accession>
<feature type="binding site" evidence="7">
    <location>
        <position position="323"/>
    </location>
    <ligand>
        <name>ATP</name>
        <dbReference type="ChEBI" id="CHEBI:30616"/>
    </ligand>
</feature>
<feature type="binding site" evidence="8">
    <location>
        <position position="323"/>
    </location>
    <ligand>
        <name>Mn(2+)</name>
        <dbReference type="ChEBI" id="CHEBI:29035"/>
    </ligand>
</feature>
<keyword evidence="12" id="KW-1185">Reference proteome</keyword>
<dbReference type="Proteomes" id="UP001153712">
    <property type="component" value="Chromosome 5"/>
</dbReference>
<dbReference type="InterPro" id="IPR009581">
    <property type="entry name" value="FAM20_C"/>
</dbReference>
<keyword evidence="4" id="KW-1015">Disulfide bond</keyword>
<dbReference type="OrthoDB" id="8583677at2759"/>
<comment type="similarity">
    <text evidence="2">Belongs to the FAM20 family.</text>
</comment>
<keyword evidence="9" id="KW-1133">Transmembrane helix</keyword>
<dbReference type="GO" id="GO:0016773">
    <property type="term" value="F:phosphotransferase activity, alcohol group as acceptor"/>
    <property type="evidence" value="ECO:0007669"/>
    <property type="project" value="TreeGrafter"/>
</dbReference>
<name>A0A9N9TT61_PHYSR</name>
<evidence type="ECO:0000313" key="11">
    <source>
        <dbReference type="EMBL" id="CAG9861809.1"/>
    </source>
</evidence>
<dbReference type="GO" id="GO:0005794">
    <property type="term" value="C:Golgi apparatus"/>
    <property type="evidence" value="ECO:0007669"/>
    <property type="project" value="UniProtKB-SubCell"/>
</dbReference>
<dbReference type="PANTHER" id="PTHR12450:SF14">
    <property type="entry name" value="GLYCOSAMINOGLYCAN XYLOSYLKINASE"/>
    <property type="match status" value="1"/>
</dbReference>
<feature type="binding site" evidence="7">
    <location>
        <position position="129"/>
    </location>
    <ligand>
        <name>ATP</name>
        <dbReference type="ChEBI" id="CHEBI:30616"/>
    </ligand>
</feature>
<dbReference type="Pfam" id="PF06702">
    <property type="entry name" value="Fam20C"/>
    <property type="match status" value="1"/>
</dbReference>
<evidence type="ECO:0000256" key="1">
    <source>
        <dbReference type="ARBA" id="ARBA00004555"/>
    </source>
</evidence>
<evidence type="ECO:0000256" key="4">
    <source>
        <dbReference type="ARBA" id="ARBA00023157"/>
    </source>
</evidence>
<dbReference type="InterPro" id="IPR024869">
    <property type="entry name" value="FAM20"/>
</dbReference>
<dbReference type="PANTHER" id="PTHR12450">
    <property type="entry name" value="DENTIN MATRIX PROTEIN 4 PROTEIN FAM20"/>
    <property type="match status" value="1"/>
</dbReference>
<feature type="active site" evidence="6">
    <location>
        <position position="308"/>
    </location>
</feature>
<feature type="transmembrane region" description="Helical" evidence="9">
    <location>
        <begin position="7"/>
        <end position="27"/>
    </location>
</feature>
<evidence type="ECO:0000256" key="3">
    <source>
        <dbReference type="ARBA" id="ARBA00023034"/>
    </source>
</evidence>
<dbReference type="AlphaFoldDB" id="A0A9N9TT61"/>
<reference evidence="11" key="1">
    <citation type="submission" date="2022-01" db="EMBL/GenBank/DDBJ databases">
        <authorList>
            <person name="King R."/>
        </authorList>
    </citation>
    <scope>NUCLEOTIDE SEQUENCE</scope>
</reference>
<feature type="binding site" evidence="8">
    <location>
        <position position="164"/>
    </location>
    <ligand>
        <name>Mn(2+)</name>
        <dbReference type="ChEBI" id="CHEBI:29035"/>
    </ligand>
</feature>
<organism evidence="11 12">
    <name type="scientific">Phyllotreta striolata</name>
    <name type="common">Striped flea beetle</name>
    <name type="synonym">Crioceris striolata</name>
    <dbReference type="NCBI Taxonomy" id="444603"/>
    <lineage>
        <taxon>Eukaryota</taxon>
        <taxon>Metazoa</taxon>
        <taxon>Ecdysozoa</taxon>
        <taxon>Arthropoda</taxon>
        <taxon>Hexapoda</taxon>
        <taxon>Insecta</taxon>
        <taxon>Pterygota</taxon>
        <taxon>Neoptera</taxon>
        <taxon>Endopterygota</taxon>
        <taxon>Coleoptera</taxon>
        <taxon>Polyphaga</taxon>
        <taxon>Cucujiformia</taxon>
        <taxon>Chrysomeloidea</taxon>
        <taxon>Chrysomelidae</taxon>
        <taxon>Galerucinae</taxon>
        <taxon>Alticini</taxon>
        <taxon>Phyllotreta</taxon>
    </lineage>
</organism>
<gene>
    <name evidence="11" type="ORF">PHYEVI_LOCUS8135</name>
</gene>
<dbReference type="EMBL" id="OU900098">
    <property type="protein sequence ID" value="CAG9861809.1"/>
    <property type="molecule type" value="Genomic_DNA"/>
</dbReference>
<evidence type="ECO:0000256" key="6">
    <source>
        <dbReference type="PIRSR" id="PIRSR624869-1"/>
    </source>
</evidence>
<evidence type="ECO:0000256" key="8">
    <source>
        <dbReference type="PIRSR" id="PIRSR624869-3"/>
    </source>
</evidence>
<feature type="binding site" evidence="7">
    <location>
        <position position="313"/>
    </location>
    <ligand>
        <name>ATP</name>
        <dbReference type="ChEBI" id="CHEBI:30616"/>
    </ligand>
</feature>
<evidence type="ECO:0000313" key="12">
    <source>
        <dbReference type="Proteomes" id="UP001153712"/>
    </source>
</evidence>
<keyword evidence="3" id="KW-0333">Golgi apparatus</keyword>
<keyword evidence="9" id="KW-0812">Transmembrane</keyword>
<evidence type="ECO:0000259" key="10">
    <source>
        <dbReference type="Pfam" id="PF06702"/>
    </source>
</evidence>
<keyword evidence="8" id="KW-0479">Metal-binding</keyword>
<evidence type="ECO:0000256" key="5">
    <source>
        <dbReference type="ARBA" id="ARBA00023180"/>
    </source>
</evidence>
<comment type="cofactor">
    <cofactor evidence="8">
        <name>Mn(2+)</name>
        <dbReference type="ChEBI" id="CHEBI:29035"/>
    </cofactor>
</comment>
<keyword evidence="7" id="KW-0067">ATP-binding</keyword>
<keyword evidence="7" id="KW-0547">Nucleotide-binding</keyword>
<keyword evidence="5" id="KW-0325">Glycoprotein</keyword>
<sequence>MFRRKTILIIGVIFSIGFLLSTNYLNFELPKGSDRKIVDEIIYEELNKLPKFYKLSPKNANVEVEGFFKNLSTSAKYPYKNLRHLWQTANSWTNKDRLVDIRSPYLNDVVTSMKYAKITGADLDHRGTQLKLILTLEGNQQVIFKPKWYDIRKVLEGPVYVGKDRFNSEIIAFYLSLMLKKPLCPVSTTREISLQNDILPVASKRLLETVLVRNNRTCVYGKCFFCNRNDPICDNENARLEGAVIFNFKANLVNHRSPWQRTYKKDKNALWQEYTETYCDVIKAKLSKRRLYDLVEVSIFDFLMQNGDRHHYETIEDNVLWLDNGKGLGNPYKHHLDILAPLYQCCMLRKTMYDNLLKLRGGGLLELLNGIPDVERLITNEHLKAIDERLLLVFATIEYCKKGNGDSVFDTILQ</sequence>
<evidence type="ECO:0000256" key="7">
    <source>
        <dbReference type="PIRSR" id="PIRSR624869-2"/>
    </source>
</evidence>
<comment type="subcellular location">
    <subcellularLocation>
        <location evidence="1">Golgi apparatus</location>
    </subcellularLocation>
</comment>
<protein>
    <recommendedName>
        <fullName evidence="10">FAM20 C-terminal domain-containing protein</fullName>
    </recommendedName>
</protein>
<dbReference type="GO" id="GO:0046872">
    <property type="term" value="F:metal ion binding"/>
    <property type="evidence" value="ECO:0007669"/>
    <property type="project" value="UniProtKB-KW"/>
</dbReference>
<keyword evidence="9" id="KW-0472">Membrane</keyword>
<feature type="domain" description="FAM20 C-terminal" evidence="10">
    <location>
        <begin position="214"/>
        <end position="406"/>
    </location>
</feature>
<proteinExistence type="inferred from homology"/>